<dbReference type="GO" id="GO:0006412">
    <property type="term" value="P:translation"/>
    <property type="evidence" value="ECO:0007669"/>
    <property type="project" value="InterPro"/>
</dbReference>
<evidence type="ECO:0000313" key="6">
    <source>
        <dbReference type="Proteomes" id="UP000377803"/>
    </source>
</evidence>
<dbReference type="KEGG" id="ncon:LC1Nh_0275"/>
<dbReference type="GO" id="GO:0003735">
    <property type="term" value="F:structural constituent of ribosome"/>
    <property type="evidence" value="ECO:0007669"/>
    <property type="project" value="InterPro"/>
</dbReference>
<dbReference type="Proteomes" id="UP000377803">
    <property type="component" value="Chromosome"/>
</dbReference>
<gene>
    <name evidence="5" type="primary">rps28e</name>
    <name evidence="5" type="ORF">LC1Nh_0275</name>
</gene>
<reference evidence="6" key="1">
    <citation type="submission" date="2019-05" db="EMBL/GenBank/DDBJ databases">
        <title>Candidatus Nanohalobium constans, a novel model system to study the DPANN nano-sized archaea: genomic and physiological characterization of a nanoarchaeon co-cultured with its chitinotrophic host.</title>
        <authorList>
            <person name="La Cono V."/>
            <person name="Arcadi E."/>
            <person name="Crisafi F."/>
            <person name="Denaro R."/>
            <person name="La Spada G."/>
            <person name="Messina E."/>
            <person name="Smedile F."/>
            <person name="Toshchakov S.V."/>
            <person name="Shevchenko M.A."/>
            <person name="Golyshin P.N."/>
            <person name="Golyshina O.V."/>
            <person name="Ferrer M."/>
            <person name="Rohde M."/>
            <person name="Mushegian A."/>
            <person name="Sorokin D.Y."/>
            <person name="Giuliano L."/>
            <person name="Yakimov M.M."/>
        </authorList>
    </citation>
    <scope>NUCLEOTIDE SEQUENCE [LARGE SCALE GENOMIC DNA]</scope>
    <source>
        <strain evidence="6">LC1Nh</strain>
    </source>
</reference>
<evidence type="ECO:0000256" key="1">
    <source>
        <dbReference type="ARBA" id="ARBA00005943"/>
    </source>
</evidence>
<dbReference type="InterPro" id="IPR000289">
    <property type="entry name" value="Ribosomal_eS28"/>
</dbReference>
<evidence type="ECO:0000256" key="4">
    <source>
        <dbReference type="ARBA" id="ARBA00035362"/>
    </source>
</evidence>
<dbReference type="Pfam" id="PF01200">
    <property type="entry name" value="Ribosomal_S28e"/>
    <property type="match status" value="1"/>
</dbReference>
<dbReference type="RefSeq" id="WP_153549916.1">
    <property type="nucleotide sequence ID" value="NZ_CP040089.1"/>
</dbReference>
<keyword evidence="3" id="KW-0687">Ribonucleoprotein</keyword>
<protein>
    <recommendedName>
        <fullName evidence="4">30S ribosomal protein S28e</fullName>
    </recommendedName>
</protein>
<keyword evidence="2 5" id="KW-0689">Ribosomal protein</keyword>
<dbReference type="SUPFAM" id="SSF50249">
    <property type="entry name" value="Nucleic acid-binding proteins"/>
    <property type="match status" value="1"/>
</dbReference>
<dbReference type="Gene3D" id="2.40.50.140">
    <property type="entry name" value="Nucleic acid-binding proteins"/>
    <property type="match status" value="1"/>
</dbReference>
<evidence type="ECO:0000256" key="2">
    <source>
        <dbReference type="ARBA" id="ARBA00022980"/>
    </source>
</evidence>
<dbReference type="AlphaFoldDB" id="A0A5Q0UF44"/>
<dbReference type="GeneID" id="42364657"/>
<keyword evidence="6" id="KW-1185">Reference proteome</keyword>
<name>A0A5Q0UF44_9ARCH</name>
<comment type="similarity">
    <text evidence="1">Belongs to the eukaryotic ribosomal protein eS28 family.</text>
</comment>
<sequence>MVAAKVIEVMDDTGHRTVRKVRCRVIEGNEEGKILVRNSRGPIREDDIVHIKETEMEG</sequence>
<dbReference type="EMBL" id="CP040089">
    <property type="protein sequence ID" value="QGA80178.1"/>
    <property type="molecule type" value="Genomic_DNA"/>
</dbReference>
<proteinExistence type="inferred from homology"/>
<dbReference type="InterPro" id="IPR012340">
    <property type="entry name" value="NA-bd_OB-fold"/>
</dbReference>
<evidence type="ECO:0000256" key="3">
    <source>
        <dbReference type="ARBA" id="ARBA00023274"/>
    </source>
</evidence>
<organism evidence="5 6">
    <name type="scientific">Candidatus Nanohalobium constans</name>
    <dbReference type="NCBI Taxonomy" id="2565781"/>
    <lineage>
        <taxon>Archaea</taxon>
        <taxon>Candidatus Nanohalarchaeota</taxon>
        <taxon>Candidatus Nanohalobia</taxon>
        <taxon>Candidatus Nanohalobiales</taxon>
        <taxon>Candidatus Nanohalobiaceae</taxon>
        <taxon>Candidatus Nanohalobium</taxon>
    </lineage>
</organism>
<accession>A0A5Q0UF44</accession>
<evidence type="ECO:0000313" key="5">
    <source>
        <dbReference type="EMBL" id="QGA80178.1"/>
    </source>
</evidence>
<dbReference type="GO" id="GO:1990904">
    <property type="term" value="C:ribonucleoprotein complex"/>
    <property type="evidence" value="ECO:0007669"/>
    <property type="project" value="UniProtKB-KW"/>
</dbReference>
<dbReference type="GO" id="GO:0005840">
    <property type="term" value="C:ribosome"/>
    <property type="evidence" value="ECO:0007669"/>
    <property type="project" value="UniProtKB-KW"/>
</dbReference>